<evidence type="ECO:0000256" key="2">
    <source>
        <dbReference type="ARBA" id="ARBA00004347"/>
    </source>
</evidence>
<dbReference type="PROSITE" id="PS51194">
    <property type="entry name" value="HELICASE_CTER"/>
    <property type="match status" value="1"/>
</dbReference>
<proteinExistence type="predicted"/>
<dbReference type="Pfam" id="PF00271">
    <property type="entry name" value="Helicase_C"/>
    <property type="match status" value="1"/>
</dbReference>
<dbReference type="InterPro" id="IPR001650">
    <property type="entry name" value="Helicase_C-like"/>
</dbReference>
<keyword evidence="12" id="KW-0931">ER-Golgi transport</keyword>
<keyword evidence="6" id="KW-0963">Cytoplasm</keyword>
<dbReference type="Pfam" id="PF14806">
    <property type="entry name" value="Coatomer_b_Cpla"/>
    <property type="match status" value="1"/>
</dbReference>
<dbReference type="SUPFAM" id="SSF48371">
    <property type="entry name" value="ARM repeat"/>
    <property type="match status" value="1"/>
</dbReference>
<dbReference type="InterPro" id="IPR011710">
    <property type="entry name" value="Coatomer_bsu_C"/>
</dbReference>
<evidence type="ECO:0000256" key="12">
    <source>
        <dbReference type="ARBA" id="ARBA00022892"/>
    </source>
</evidence>
<dbReference type="Pfam" id="PF00270">
    <property type="entry name" value="DEAD"/>
    <property type="match status" value="1"/>
</dbReference>
<evidence type="ECO:0000256" key="16">
    <source>
        <dbReference type="ARBA" id="ARBA00023329"/>
    </source>
</evidence>
<dbReference type="InterPro" id="IPR016460">
    <property type="entry name" value="COPB1"/>
</dbReference>
<evidence type="ECO:0000256" key="5">
    <source>
        <dbReference type="ARBA" id="ARBA00022448"/>
    </source>
</evidence>
<evidence type="ECO:0000256" key="1">
    <source>
        <dbReference type="ARBA" id="ARBA00004255"/>
    </source>
</evidence>
<evidence type="ECO:0000256" key="10">
    <source>
        <dbReference type="ARBA" id="ARBA00022806"/>
    </source>
</evidence>
<dbReference type="PROSITE" id="PS51192">
    <property type="entry name" value="HELICASE_ATP_BIND_1"/>
    <property type="match status" value="1"/>
</dbReference>
<dbReference type="InterPro" id="IPR029446">
    <property type="entry name" value="COPB1_appendage_platform_dom"/>
</dbReference>
<dbReference type="EMBL" id="JAKROA010000001">
    <property type="protein sequence ID" value="KAL5111496.1"/>
    <property type="molecule type" value="Genomic_DNA"/>
</dbReference>
<evidence type="ECO:0000256" key="3">
    <source>
        <dbReference type="ARBA" id="ARBA00012552"/>
    </source>
</evidence>
<dbReference type="PANTHER" id="PTHR10635">
    <property type="entry name" value="COATOMER SUBUNIT BETA"/>
    <property type="match status" value="1"/>
</dbReference>
<dbReference type="SMART" id="SM00487">
    <property type="entry name" value="DEXDc"/>
    <property type="match status" value="1"/>
</dbReference>
<keyword evidence="19" id="KW-0732">Signal</keyword>
<dbReference type="PROSITE" id="PS00039">
    <property type="entry name" value="DEAD_ATP_HELICASE"/>
    <property type="match status" value="1"/>
</dbReference>
<comment type="caution">
    <text evidence="23">The sequence shown here is derived from an EMBL/GenBank/DDBJ whole genome shotgun (WGS) entry which is preliminary data.</text>
</comment>
<dbReference type="EC" id="3.6.4.13" evidence="3"/>
<evidence type="ECO:0000259" key="22">
    <source>
        <dbReference type="PROSITE" id="PS51195"/>
    </source>
</evidence>
<feature type="signal peptide" evidence="19">
    <location>
        <begin position="1"/>
        <end position="21"/>
    </location>
</feature>
<dbReference type="SUPFAM" id="SSF52540">
    <property type="entry name" value="P-loop containing nucleoside triphosphate hydrolases"/>
    <property type="match status" value="1"/>
</dbReference>
<feature type="short sequence motif" description="Q motif" evidence="18">
    <location>
        <begin position="103"/>
        <end position="131"/>
    </location>
</feature>
<dbReference type="PANTHER" id="PTHR10635:SF0">
    <property type="entry name" value="COATOMER SUBUNIT BETA"/>
    <property type="match status" value="1"/>
</dbReference>
<dbReference type="InterPro" id="IPR027417">
    <property type="entry name" value="P-loop_NTPase"/>
</dbReference>
<evidence type="ECO:0000256" key="15">
    <source>
        <dbReference type="ARBA" id="ARBA00023136"/>
    </source>
</evidence>
<feature type="domain" description="DEAD-box RNA helicase Q" evidence="22">
    <location>
        <begin position="103"/>
        <end position="131"/>
    </location>
</feature>
<keyword evidence="7" id="KW-0677">Repeat</keyword>
<evidence type="ECO:0000256" key="13">
    <source>
        <dbReference type="ARBA" id="ARBA00022927"/>
    </source>
</evidence>
<keyword evidence="5" id="KW-0813">Transport</keyword>
<dbReference type="InterPro" id="IPR011989">
    <property type="entry name" value="ARM-like"/>
</dbReference>
<dbReference type="Pfam" id="PF07718">
    <property type="entry name" value="Coatamer_beta_C"/>
    <property type="match status" value="1"/>
</dbReference>
<evidence type="ECO:0000256" key="8">
    <source>
        <dbReference type="ARBA" id="ARBA00022741"/>
    </source>
</evidence>
<dbReference type="Gene3D" id="1.25.10.10">
    <property type="entry name" value="Leucine-rich Repeat Variant"/>
    <property type="match status" value="1"/>
</dbReference>
<dbReference type="PROSITE" id="PS51195">
    <property type="entry name" value="Q_MOTIF"/>
    <property type="match status" value="1"/>
</dbReference>
<evidence type="ECO:0000256" key="9">
    <source>
        <dbReference type="ARBA" id="ARBA00022801"/>
    </source>
</evidence>
<evidence type="ECO:0000256" key="19">
    <source>
        <dbReference type="SAM" id="SignalP"/>
    </source>
</evidence>
<accession>A0ABR4QP32</accession>
<protein>
    <recommendedName>
        <fullName evidence="4">Coatomer subunit beta</fullName>
        <ecNumber evidence="3">3.6.4.13</ecNumber>
    </recommendedName>
    <alternativeName>
        <fullName evidence="17">Beta-coat protein</fullName>
    </alternativeName>
</protein>
<evidence type="ECO:0000256" key="7">
    <source>
        <dbReference type="ARBA" id="ARBA00022737"/>
    </source>
</evidence>
<dbReference type="InterPro" id="IPR014014">
    <property type="entry name" value="RNA_helicase_DEAD_Q_motif"/>
</dbReference>
<feature type="domain" description="Helicase ATP-binding" evidence="20">
    <location>
        <begin position="146"/>
        <end position="337"/>
    </location>
</feature>
<reference evidence="23 24" key="1">
    <citation type="journal article" date="2022" name="Front. Cell. Infect. Microbiol.">
        <title>The Genomes of Two Strains of Taenia crassiceps the Animal Model for the Study of Human Cysticercosis.</title>
        <authorList>
            <person name="Bobes R.J."/>
            <person name="Estrada K."/>
            <person name="Rios-Valencia D.G."/>
            <person name="Calderon-Gallegos A."/>
            <person name="de la Torre P."/>
            <person name="Carrero J.C."/>
            <person name="Sanchez-Flores A."/>
            <person name="Laclette J.P."/>
        </authorList>
    </citation>
    <scope>NUCLEOTIDE SEQUENCE [LARGE SCALE GENOMIC DNA]</scope>
    <source>
        <strain evidence="23">WFUcys</strain>
    </source>
</reference>
<evidence type="ECO:0000256" key="4">
    <source>
        <dbReference type="ARBA" id="ARBA00017024"/>
    </source>
</evidence>
<evidence type="ECO:0000313" key="24">
    <source>
        <dbReference type="Proteomes" id="UP001651158"/>
    </source>
</evidence>
<evidence type="ECO:0000256" key="17">
    <source>
        <dbReference type="ARBA" id="ARBA00030841"/>
    </source>
</evidence>
<dbReference type="InterPro" id="IPR014001">
    <property type="entry name" value="Helicase_ATP-bd"/>
</dbReference>
<gene>
    <name evidence="23" type="ORF">TcWFU_002010</name>
</gene>
<dbReference type="InterPro" id="IPR002553">
    <property type="entry name" value="Clathrin/coatomer_adapt-like_N"/>
</dbReference>
<evidence type="ECO:0000256" key="14">
    <source>
        <dbReference type="ARBA" id="ARBA00023034"/>
    </source>
</evidence>
<keyword evidence="10" id="KW-0347">Helicase</keyword>
<evidence type="ECO:0000259" key="21">
    <source>
        <dbReference type="PROSITE" id="PS51194"/>
    </source>
</evidence>
<organism evidence="23 24">
    <name type="scientific">Taenia crassiceps</name>
    <dbReference type="NCBI Taxonomy" id="6207"/>
    <lineage>
        <taxon>Eukaryota</taxon>
        <taxon>Metazoa</taxon>
        <taxon>Spiralia</taxon>
        <taxon>Lophotrochozoa</taxon>
        <taxon>Platyhelminthes</taxon>
        <taxon>Cestoda</taxon>
        <taxon>Eucestoda</taxon>
        <taxon>Cyclophyllidea</taxon>
        <taxon>Taeniidae</taxon>
        <taxon>Taenia</taxon>
    </lineage>
</organism>
<dbReference type="InterPro" id="IPR000629">
    <property type="entry name" value="RNA-helicase_DEAD-box_CS"/>
</dbReference>
<evidence type="ECO:0000313" key="23">
    <source>
        <dbReference type="EMBL" id="KAL5111496.1"/>
    </source>
</evidence>
<keyword evidence="15" id="KW-0472">Membrane</keyword>
<dbReference type="Proteomes" id="UP001651158">
    <property type="component" value="Unassembled WGS sequence"/>
</dbReference>
<comment type="subcellular location">
    <subcellularLocation>
        <location evidence="2">Cytoplasmic vesicle</location>
        <location evidence="2">COPI-coated vesicle membrane</location>
        <topology evidence="2">Peripheral membrane protein</topology>
        <orientation evidence="2">Cytoplasmic side</orientation>
    </subcellularLocation>
    <subcellularLocation>
        <location evidence="1">Golgi apparatus membrane</location>
        <topology evidence="1">Peripheral membrane protein</topology>
        <orientation evidence="1">Cytoplasmic side</orientation>
    </subcellularLocation>
</comment>
<dbReference type="InterPro" id="IPR016024">
    <property type="entry name" value="ARM-type_fold"/>
</dbReference>
<evidence type="ECO:0000256" key="18">
    <source>
        <dbReference type="PROSITE-ProRule" id="PRU00552"/>
    </source>
</evidence>
<dbReference type="CDD" id="cd18787">
    <property type="entry name" value="SF2_C_DEAD"/>
    <property type="match status" value="1"/>
</dbReference>
<sequence length="1621" mass="179212">MRVFAVTGFWWFARRFSVLDCANSGVKSSPKCVLDDVDLTVSTTPGFFPPSIWSIHRPANKVLEQKLFSDKARVCESSRIVSSGVVYTAGKPVTKNLSYTTYSKFGDLPLDKKLLHNISLLQLTDMTPVQMHAIPLLLADSPTSESNNNVGLYDLMAAAQTGSGKTLAYLLPILQRIMCTYPSESMTALANSNYRIQFPLALILAPTRELVHQIRLEASKLCYRTNVRPVALYGGEKPIHQISELNRGSHLIVATPGRLLDFLGGRLLNLAFCKNLVIDEADRLLDMGFEPQLRKIIQSRNHGVPNGEGRQTALFSATFPPSVALLARDFLRGPRCISLNVVHSNSAGVGTDKLLVPVWGQAVTRNRHSSEDAFKQLKATVPKEIVQEVEWVEGSSCRPGAFSTNMFDRLVAVLNSETADISCGGIAKGDLQCRPVDSDRRILVFCNTKREVDWVDRCLIKQGFKSASIHGDRSQARRNDSVNRFRDGKANILVATSVVARGMDFPRVEVVINFGLPLGLDEYVHRIGRTGRMGQAGRAVTLVNSCGIGSDKHLQCVARGICRLFTDPSCLPEQFVQAAKVVPGCLICNTALRRVRKMANGGAEVACYTLISPTSESKQYTEQKLREDLQNENVIVKREALKELIRNSVNGEKYRDLLMIVIRFVMPSSDHTTKKLLHLFWEVAPKYSPQGKLLNEMILVCDAYRRDLQHPNEYIRGCTLRFLCKLREPELLEPLMPSILQCLEHRHAYVRRNAVLAIFTIYRNFGHLIPDAPERMLNYLEEEQDPSCKRNAFLMLLHVSQDTAVQYLSRCIEAVDTFSETMQLVVVELIHRVFQSHPSEKVKFIRCVFSLLNSTSSSVKYEAATTLITLSGASPAIRASASCYVDLILKESDNNAKLVILNSLIALRAHHEKILQELVMDVVRILNASDVELRNKALELIVDLVTTRTVEDLIGFLRKELIKASASGSNASSASSTESSNGSLVKTGANDEDVYRHALVRAIRAICMKFPNCLPAILPTLCDILTYTELRDSMAAIEICRFFRDAVFRHPHHRGLILEKVFQVLPSVAGFDVLRHLLWLCGEFCTVKSEILECMLVIHQCLGPLPIVQREVARIMKENGSASEETVEDSAKQNSGVPAEAAVKKVTADGAYATQSAFTIRNEAASTDDLKRPVIQTALFANNFTIGAVVSVCLVKLFCQFISLLDNSDTNTSATEKNRFSAECMLIISSMIHLARSGLVAHHVNSDTVDRMWTCLVALADARTNATGAFGKIGRDFLKELLDVQDAETKKRVAGSGNVLSPTTAETNAVDAPIDFGLLVPPGGDQSEQVDQFTVTLNRAIKGTARAGDAYATSKLKKVHQLTGFSDPVYAEAFVSVNQFDIALDVLLVNQTKDTLQNLTLELSTLGDHKLIEKPRPITLAAQDFANVCATIKVSSTENGIIFGNIVYDTRGSAGESNCIVLSDIRINILEYIQPATCSDADFRAMWSDFDWENKVTVSTQLTDLRTYLDHVTKITNFKCLTPLEALRGECNYLCATLYARSIFGEHVLGNLCLEKPTDGAPVSGHVRIRAKTQGMAVTMGDKISTSQKQWRDERPLNVLGSSRNVVEDASAESAFLIPGI</sequence>
<keyword evidence="24" id="KW-1185">Reference proteome</keyword>
<feature type="domain" description="Helicase C-terminal" evidence="21">
    <location>
        <begin position="406"/>
        <end position="587"/>
    </location>
</feature>
<keyword evidence="16" id="KW-0968">Cytoplasmic vesicle</keyword>
<keyword evidence="14" id="KW-0333">Golgi apparatus</keyword>
<dbReference type="InterPro" id="IPR011545">
    <property type="entry name" value="DEAD/DEAH_box_helicase_dom"/>
</dbReference>
<name>A0ABR4QP32_9CEST</name>
<evidence type="ECO:0000256" key="11">
    <source>
        <dbReference type="ARBA" id="ARBA00022840"/>
    </source>
</evidence>
<feature type="chain" id="PRO_5045478061" description="Coatomer subunit beta" evidence="19">
    <location>
        <begin position="22"/>
        <end position="1621"/>
    </location>
</feature>
<evidence type="ECO:0000256" key="6">
    <source>
        <dbReference type="ARBA" id="ARBA00022490"/>
    </source>
</evidence>
<dbReference type="Pfam" id="PF01602">
    <property type="entry name" value="Adaptin_N"/>
    <property type="match status" value="1"/>
</dbReference>
<dbReference type="SMART" id="SM00490">
    <property type="entry name" value="HELICc"/>
    <property type="match status" value="1"/>
</dbReference>
<evidence type="ECO:0000259" key="20">
    <source>
        <dbReference type="PROSITE" id="PS51192"/>
    </source>
</evidence>
<keyword evidence="8" id="KW-0547">Nucleotide-binding</keyword>
<keyword evidence="11" id="KW-0067">ATP-binding</keyword>
<dbReference type="Gene3D" id="3.40.50.300">
    <property type="entry name" value="P-loop containing nucleotide triphosphate hydrolases"/>
    <property type="match status" value="2"/>
</dbReference>
<keyword evidence="13" id="KW-0653">Protein transport</keyword>
<keyword evidence="9" id="KW-0378">Hydrolase</keyword>